<feature type="non-terminal residue" evidence="1">
    <location>
        <position position="95"/>
    </location>
</feature>
<name>A0AA36FVG7_9BILA</name>
<proteinExistence type="predicted"/>
<dbReference type="EMBL" id="CATQJA010000751">
    <property type="protein sequence ID" value="CAJ0563854.1"/>
    <property type="molecule type" value="Genomic_DNA"/>
</dbReference>
<sequence>MMIVFSPGPIGLTERGFQIVRDARKRYESMFLQLLRTKDTESMAIVKMTTLSTVHRWLEVQANRGARYGIEAIVHGGGEIGIRGSFVADVSLARL</sequence>
<evidence type="ECO:0000313" key="1">
    <source>
        <dbReference type="EMBL" id="CAJ0563854.1"/>
    </source>
</evidence>
<reference evidence="1" key="1">
    <citation type="submission" date="2023-06" db="EMBL/GenBank/DDBJ databases">
        <authorList>
            <person name="Delattre M."/>
        </authorList>
    </citation>
    <scope>NUCLEOTIDE SEQUENCE</scope>
    <source>
        <strain evidence="1">AF72</strain>
    </source>
</reference>
<accession>A0AA36FVG7</accession>
<evidence type="ECO:0000313" key="2">
    <source>
        <dbReference type="Proteomes" id="UP001177023"/>
    </source>
</evidence>
<keyword evidence="2" id="KW-1185">Reference proteome</keyword>
<gene>
    <name evidence="1" type="ORF">MSPICULIGERA_LOCUS2576</name>
</gene>
<comment type="caution">
    <text evidence="1">The sequence shown here is derived from an EMBL/GenBank/DDBJ whole genome shotgun (WGS) entry which is preliminary data.</text>
</comment>
<protein>
    <submittedName>
        <fullName evidence="1">Uncharacterized protein</fullName>
    </submittedName>
</protein>
<organism evidence="1 2">
    <name type="scientific">Mesorhabditis spiculigera</name>
    <dbReference type="NCBI Taxonomy" id="96644"/>
    <lineage>
        <taxon>Eukaryota</taxon>
        <taxon>Metazoa</taxon>
        <taxon>Ecdysozoa</taxon>
        <taxon>Nematoda</taxon>
        <taxon>Chromadorea</taxon>
        <taxon>Rhabditida</taxon>
        <taxon>Rhabditina</taxon>
        <taxon>Rhabditomorpha</taxon>
        <taxon>Rhabditoidea</taxon>
        <taxon>Rhabditidae</taxon>
        <taxon>Mesorhabditinae</taxon>
        <taxon>Mesorhabditis</taxon>
    </lineage>
</organism>
<dbReference type="AlphaFoldDB" id="A0AA36FVG7"/>
<dbReference type="Proteomes" id="UP001177023">
    <property type="component" value="Unassembled WGS sequence"/>
</dbReference>